<reference evidence="1" key="1">
    <citation type="journal article" date="2014" name="Front. Microbiol.">
        <title>High frequency of phylogenetically diverse reductive dehalogenase-homologous genes in deep subseafloor sedimentary metagenomes.</title>
        <authorList>
            <person name="Kawai M."/>
            <person name="Futagami T."/>
            <person name="Toyoda A."/>
            <person name="Takaki Y."/>
            <person name="Nishi S."/>
            <person name="Hori S."/>
            <person name="Arai W."/>
            <person name="Tsubouchi T."/>
            <person name="Morono Y."/>
            <person name="Uchiyama I."/>
            <person name="Ito T."/>
            <person name="Fujiyama A."/>
            <person name="Inagaki F."/>
            <person name="Takami H."/>
        </authorList>
    </citation>
    <scope>NUCLEOTIDE SEQUENCE</scope>
    <source>
        <strain evidence="1">Expedition CK06-06</strain>
    </source>
</reference>
<protein>
    <submittedName>
        <fullName evidence="1">Uncharacterized protein</fullName>
    </submittedName>
</protein>
<dbReference type="EMBL" id="BARW01030757">
    <property type="protein sequence ID" value="GAJ09372.1"/>
    <property type="molecule type" value="Genomic_DNA"/>
</dbReference>
<name>X1V0L9_9ZZZZ</name>
<organism evidence="1">
    <name type="scientific">marine sediment metagenome</name>
    <dbReference type="NCBI Taxonomy" id="412755"/>
    <lineage>
        <taxon>unclassified sequences</taxon>
        <taxon>metagenomes</taxon>
        <taxon>ecological metagenomes</taxon>
    </lineage>
</organism>
<evidence type="ECO:0000313" key="1">
    <source>
        <dbReference type="EMBL" id="GAJ09372.1"/>
    </source>
</evidence>
<comment type="caution">
    <text evidence="1">The sequence shown here is derived from an EMBL/GenBank/DDBJ whole genome shotgun (WGS) entry which is preliminary data.</text>
</comment>
<proteinExistence type="predicted"/>
<dbReference type="AlphaFoldDB" id="X1V0L9"/>
<accession>X1V0L9</accession>
<sequence length="156" mass="18475">AKTSVLWTVDKEPGTPGKSLVRAYKRMAREGSKISIPGSSTLSREKRATSMPLRKGTTLEHTFSRSRGWLNRWPGMIYHLVSRWSWLDRWPNRWLDRWRHRWDNLSGRKSKSLREKRLRQNPRHKGWPLSGKGWKEIEDRLAELLPGYRLAGDDTW</sequence>
<gene>
    <name evidence="1" type="ORF">S12H4_49088</name>
</gene>
<feature type="non-terminal residue" evidence="1">
    <location>
        <position position="1"/>
    </location>
</feature>